<evidence type="ECO:0008006" key="12">
    <source>
        <dbReference type="Google" id="ProtNLM"/>
    </source>
</evidence>
<keyword evidence="2 7" id="KW-0812">Transmembrane</keyword>
<gene>
    <name evidence="10" type="ORF">MNOR_LOCUS21762</name>
</gene>
<evidence type="ECO:0000256" key="6">
    <source>
        <dbReference type="SAM" id="MobiDB-lite"/>
    </source>
</evidence>
<accession>A0AAV2R8B2</accession>
<keyword evidence="5" id="KW-1015">Disulfide bond</keyword>
<dbReference type="Proteomes" id="UP001497623">
    <property type="component" value="Unassembled WGS sequence"/>
</dbReference>
<evidence type="ECO:0000256" key="7">
    <source>
        <dbReference type="SAM" id="Phobius"/>
    </source>
</evidence>
<sequence>MAALIWPPNDLKLAQRASQRPPTYLLLVRRASQITIANESAAADEYLQVKLSIPVTVTGVQGVSGGMARLPCVVTEHRPGDAPVLVLWYKDGQRQPIYTLDLRPHNEHEAEGREDADNGSERTVYSDDRGSLLHLRPLNTLDSGIYHCKVDFQNSPTLQAMVNLTVYETPSRLVVQDHKSIEVRGDVIGPLMEGQSLKLHCVAYGGRPPPSVSWWAGPRQLTNRSRMFALDGAPISARDLHTKRISYNFCPKNGRNRALFDKKLHGTSGYLVRTELSIPKLGREHNKANLTCKASNNNITEPIQTSITLNVYLNPSHVTIRDPGKPLVEGVEVKLTCEAKGAYPRVHLEWELTKPGSRQKAKNSPGTIAMGEGRWVSHLELVPTDADHGAELTCIAYNPDMAPPNRDDHRPAVSDSTILNVHFKPRVSLRLGSSLEGQPITEGMDVYFECDVSCNPNARSISWFKNGTYKVDQDLKAGVLVSGKNLVLQRLRRTSAGNYTCVATNDQGTTTSNVVPLAIRYQPVCLSGPQTVAVAEGESVRLTCRVDAQPNADLHFTWYFNNTIDTMEVEGHRVEVHQGYSILDYKAMSARDYGTLSCWATNTVGTQADPCRFTVVEAGPPERVRNCRLENHTVGTLEVHCEAGSNGGLVQTFIARVYAALSQTLLATLEASDKPSFHLQELTPGNDYHITIVAVNAKGSSDPEEIDAIRLKAAETRHLEAVPATSGVSPLVGVFLGLVGGFLLLLLAGVLLTRGRSFRWRNNKG</sequence>
<dbReference type="Pfam" id="PF13927">
    <property type="entry name" value="Ig_3"/>
    <property type="match status" value="2"/>
</dbReference>
<dbReference type="PROSITE" id="PS50853">
    <property type="entry name" value="FN3"/>
    <property type="match status" value="1"/>
</dbReference>
<evidence type="ECO:0000313" key="10">
    <source>
        <dbReference type="EMBL" id="CAL4119789.1"/>
    </source>
</evidence>
<dbReference type="SUPFAM" id="SSF48726">
    <property type="entry name" value="Immunoglobulin"/>
    <property type="match status" value="5"/>
</dbReference>
<keyword evidence="11" id="KW-1185">Reference proteome</keyword>
<evidence type="ECO:0000259" key="8">
    <source>
        <dbReference type="PROSITE" id="PS50835"/>
    </source>
</evidence>
<dbReference type="InterPro" id="IPR003598">
    <property type="entry name" value="Ig_sub2"/>
</dbReference>
<dbReference type="Pfam" id="PF07686">
    <property type="entry name" value="V-set"/>
    <property type="match status" value="1"/>
</dbReference>
<evidence type="ECO:0000256" key="5">
    <source>
        <dbReference type="ARBA" id="ARBA00023157"/>
    </source>
</evidence>
<comment type="subcellular location">
    <subcellularLocation>
        <location evidence="1">Membrane</location>
        <topology evidence="1">Single-pass membrane protein</topology>
    </subcellularLocation>
</comment>
<dbReference type="InterPro" id="IPR013783">
    <property type="entry name" value="Ig-like_fold"/>
</dbReference>
<dbReference type="InterPro" id="IPR003961">
    <property type="entry name" value="FN3_dom"/>
</dbReference>
<reference evidence="10 11" key="1">
    <citation type="submission" date="2024-05" db="EMBL/GenBank/DDBJ databases">
        <authorList>
            <person name="Wallberg A."/>
        </authorList>
    </citation>
    <scope>NUCLEOTIDE SEQUENCE [LARGE SCALE GENOMIC DNA]</scope>
</reference>
<dbReference type="InterPro" id="IPR036116">
    <property type="entry name" value="FN3_sf"/>
</dbReference>
<evidence type="ECO:0000259" key="9">
    <source>
        <dbReference type="PROSITE" id="PS50853"/>
    </source>
</evidence>
<feature type="domain" description="Ig-like" evidence="8">
    <location>
        <begin position="315"/>
        <end position="414"/>
    </location>
</feature>
<dbReference type="InterPro" id="IPR007110">
    <property type="entry name" value="Ig-like_dom"/>
</dbReference>
<feature type="transmembrane region" description="Helical" evidence="7">
    <location>
        <begin position="731"/>
        <end position="752"/>
    </location>
</feature>
<name>A0AAV2R8B2_MEGNR</name>
<dbReference type="SUPFAM" id="SSF49265">
    <property type="entry name" value="Fibronectin type III"/>
    <property type="match status" value="1"/>
</dbReference>
<evidence type="ECO:0000256" key="1">
    <source>
        <dbReference type="ARBA" id="ARBA00004167"/>
    </source>
</evidence>
<feature type="non-terminal residue" evidence="10">
    <location>
        <position position="765"/>
    </location>
</feature>
<feature type="domain" description="Ig-like" evidence="8">
    <location>
        <begin position="523"/>
        <end position="614"/>
    </location>
</feature>
<dbReference type="AlphaFoldDB" id="A0AAV2R8B2"/>
<comment type="caution">
    <text evidence="10">The sequence shown here is derived from an EMBL/GenBank/DDBJ whole genome shotgun (WGS) entry which is preliminary data.</text>
</comment>
<evidence type="ECO:0000256" key="4">
    <source>
        <dbReference type="ARBA" id="ARBA00023136"/>
    </source>
</evidence>
<feature type="region of interest" description="Disordered" evidence="6">
    <location>
        <begin position="102"/>
        <end position="125"/>
    </location>
</feature>
<dbReference type="Gene3D" id="2.60.40.10">
    <property type="entry name" value="Immunoglobulins"/>
    <property type="match status" value="6"/>
</dbReference>
<dbReference type="InterPro" id="IPR013106">
    <property type="entry name" value="Ig_V-set"/>
</dbReference>
<dbReference type="InterPro" id="IPR003599">
    <property type="entry name" value="Ig_sub"/>
</dbReference>
<feature type="domain" description="Fibronectin type-III" evidence="9">
    <location>
        <begin position="620"/>
        <end position="714"/>
    </location>
</feature>
<dbReference type="GO" id="GO:0016020">
    <property type="term" value="C:membrane"/>
    <property type="evidence" value="ECO:0007669"/>
    <property type="project" value="UniProtKB-SubCell"/>
</dbReference>
<dbReference type="EMBL" id="CAXKWB010017752">
    <property type="protein sequence ID" value="CAL4119789.1"/>
    <property type="molecule type" value="Genomic_DNA"/>
</dbReference>
<feature type="domain" description="Ig-like" evidence="8">
    <location>
        <begin position="425"/>
        <end position="516"/>
    </location>
</feature>
<dbReference type="SMART" id="SM00408">
    <property type="entry name" value="IGc2"/>
    <property type="match status" value="4"/>
</dbReference>
<keyword evidence="4 7" id="KW-0472">Membrane</keyword>
<dbReference type="PANTHER" id="PTHR23278:SF19">
    <property type="entry name" value="OBSCURIN"/>
    <property type="match status" value="1"/>
</dbReference>
<evidence type="ECO:0000313" key="11">
    <source>
        <dbReference type="Proteomes" id="UP001497623"/>
    </source>
</evidence>
<feature type="domain" description="Ig-like" evidence="8">
    <location>
        <begin position="54"/>
        <end position="165"/>
    </location>
</feature>
<protein>
    <recommendedName>
        <fullName evidence="12">Nephrin/kirre</fullName>
    </recommendedName>
</protein>
<dbReference type="Pfam" id="PF08205">
    <property type="entry name" value="C2-set_2"/>
    <property type="match status" value="1"/>
</dbReference>
<evidence type="ECO:0000256" key="3">
    <source>
        <dbReference type="ARBA" id="ARBA00022989"/>
    </source>
</evidence>
<organism evidence="10 11">
    <name type="scientific">Meganyctiphanes norvegica</name>
    <name type="common">Northern krill</name>
    <name type="synonym">Thysanopoda norvegica</name>
    <dbReference type="NCBI Taxonomy" id="48144"/>
    <lineage>
        <taxon>Eukaryota</taxon>
        <taxon>Metazoa</taxon>
        <taxon>Ecdysozoa</taxon>
        <taxon>Arthropoda</taxon>
        <taxon>Crustacea</taxon>
        <taxon>Multicrustacea</taxon>
        <taxon>Malacostraca</taxon>
        <taxon>Eumalacostraca</taxon>
        <taxon>Eucarida</taxon>
        <taxon>Euphausiacea</taxon>
        <taxon>Euphausiidae</taxon>
        <taxon>Meganyctiphanes</taxon>
    </lineage>
</organism>
<feature type="domain" description="Ig-like" evidence="8">
    <location>
        <begin position="170"/>
        <end position="308"/>
    </location>
</feature>
<dbReference type="InterPro" id="IPR036179">
    <property type="entry name" value="Ig-like_dom_sf"/>
</dbReference>
<evidence type="ECO:0000256" key="2">
    <source>
        <dbReference type="ARBA" id="ARBA00022692"/>
    </source>
</evidence>
<dbReference type="PANTHER" id="PTHR23278">
    <property type="entry name" value="SIDESTEP PROTEIN"/>
    <property type="match status" value="1"/>
</dbReference>
<dbReference type="CDD" id="cd00096">
    <property type="entry name" value="Ig"/>
    <property type="match status" value="2"/>
</dbReference>
<dbReference type="CDD" id="cd00063">
    <property type="entry name" value="FN3"/>
    <property type="match status" value="1"/>
</dbReference>
<dbReference type="PROSITE" id="PS50835">
    <property type="entry name" value="IG_LIKE"/>
    <property type="match status" value="5"/>
</dbReference>
<proteinExistence type="predicted"/>
<dbReference type="InterPro" id="IPR013162">
    <property type="entry name" value="CD80_C2-set"/>
</dbReference>
<keyword evidence="3 7" id="KW-1133">Transmembrane helix</keyword>
<dbReference type="SMART" id="SM00409">
    <property type="entry name" value="IG"/>
    <property type="match status" value="5"/>
</dbReference>